<feature type="domain" description="Peptidase S24/S26A/S26B/S26C" evidence="1">
    <location>
        <begin position="12"/>
        <end position="96"/>
    </location>
</feature>
<accession>A0A1W1BUE3</accession>
<evidence type="ECO:0000313" key="2">
    <source>
        <dbReference type="EMBL" id="SFV57159.1"/>
    </source>
</evidence>
<dbReference type="CDD" id="cd06529">
    <property type="entry name" value="S24_LexA-like"/>
    <property type="match status" value="1"/>
</dbReference>
<dbReference type="SUPFAM" id="SSF51306">
    <property type="entry name" value="LexA/Signal peptidase"/>
    <property type="match status" value="1"/>
</dbReference>
<dbReference type="Pfam" id="PF00717">
    <property type="entry name" value="Peptidase_S24"/>
    <property type="match status" value="1"/>
</dbReference>
<sequence>METNELFQTNCDTNSESYALQNLGSSMEPEFSENCIIIIDPGMQPHNQAYVVIEYQDEFYFRQYIEENNKKFIKPLNPAFHTIELIDEFSIKGCVVQQKQRKQKPKHYYHLNPKTKTMDFSLIGKEKKFNDKEKNGKENTFNI</sequence>
<dbReference type="InterPro" id="IPR039418">
    <property type="entry name" value="LexA-like"/>
</dbReference>
<dbReference type="InterPro" id="IPR015927">
    <property type="entry name" value="Peptidase_S24_S26A/B/C"/>
</dbReference>
<reference evidence="2" key="1">
    <citation type="submission" date="2016-10" db="EMBL/GenBank/DDBJ databases">
        <authorList>
            <person name="de Groot N.N."/>
        </authorList>
    </citation>
    <scope>NUCLEOTIDE SEQUENCE</scope>
</reference>
<dbReference type="EMBL" id="FPHJ01000019">
    <property type="protein sequence ID" value="SFV57159.1"/>
    <property type="molecule type" value="Genomic_DNA"/>
</dbReference>
<protein>
    <recommendedName>
        <fullName evidence="1">Peptidase S24/S26A/S26B/S26C domain-containing protein</fullName>
    </recommendedName>
</protein>
<proteinExistence type="predicted"/>
<gene>
    <name evidence="2" type="ORF">MNB_SUP05-5-560</name>
</gene>
<evidence type="ECO:0000259" key="1">
    <source>
        <dbReference type="Pfam" id="PF00717"/>
    </source>
</evidence>
<dbReference type="InterPro" id="IPR036286">
    <property type="entry name" value="LexA/Signal_pep-like_sf"/>
</dbReference>
<dbReference type="Gene3D" id="2.10.109.10">
    <property type="entry name" value="Umud Fragment, subunit A"/>
    <property type="match status" value="1"/>
</dbReference>
<name>A0A1W1BUE3_9ZZZZ</name>
<dbReference type="AlphaFoldDB" id="A0A1W1BUE3"/>
<organism evidence="2">
    <name type="scientific">hydrothermal vent metagenome</name>
    <dbReference type="NCBI Taxonomy" id="652676"/>
    <lineage>
        <taxon>unclassified sequences</taxon>
        <taxon>metagenomes</taxon>
        <taxon>ecological metagenomes</taxon>
    </lineage>
</organism>